<dbReference type="NCBIfam" id="NF001646">
    <property type="entry name" value="PRK00420.1-3"/>
    <property type="match status" value="1"/>
</dbReference>
<organism evidence="1 2">
    <name type="scientific">Methanocaldococcus bathoardescens</name>
    <dbReference type="NCBI Taxonomy" id="1301915"/>
    <lineage>
        <taxon>Archaea</taxon>
        <taxon>Methanobacteriati</taxon>
        <taxon>Methanobacteriota</taxon>
        <taxon>Methanomada group</taxon>
        <taxon>Methanococci</taxon>
        <taxon>Methanococcales</taxon>
        <taxon>Methanocaldococcaceae</taxon>
        <taxon>Methanocaldococcus</taxon>
    </lineage>
</organism>
<dbReference type="KEGG" id="mjh:JH146_1017"/>
<dbReference type="STRING" id="1301915.JH146_1017"/>
<keyword evidence="2" id="KW-1185">Reference proteome</keyword>
<dbReference type="InterPro" id="IPR009563">
    <property type="entry name" value="SSSCA1"/>
</dbReference>
<protein>
    <recommendedName>
        <fullName evidence="3">Sjogrens syndrome scleroderma autoantigen 1</fullName>
    </recommendedName>
</protein>
<gene>
    <name evidence="1" type="ORF">JH146_1017</name>
</gene>
<sequence length="95" mass="11105">MLSTHCPKCGYPLFEKDGKTYCPVCEKFKNEVEEIEKNKIERDSKAVDKKVDINRILIEKINYLAMKLKDESEIGRIKEIGEALYVLIKIKKKIE</sequence>
<dbReference type="AlphaFoldDB" id="A0A076LBS9"/>
<dbReference type="HOGENOM" id="CLU_142653_2_0_2"/>
<evidence type="ECO:0000313" key="2">
    <source>
        <dbReference type="Proteomes" id="UP000028781"/>
    </source>
</evidence>
<proteinExistence type="predicted"/>
<reference evidence="1 2" key="1">
    <citation type="journal article" date="2015" name="Int. J. Syst. Evol. Microbiol.">
        <title>M ethanocaldococcus bathoardescens sp. nov., a hyperthermophilic methanogen isolated from a volcanically active deep-sea hydrothermal vent.</title>
        <authorList>
            <person name="Stewart L.C."/>
            <person name="Jung J.H."/>
            <person name="Kim Y.T."/>
            <person name="Kwon S.W."/>
            <person name="Park C.S."/>
            <person name="Holden J.F."/>
        </authorList>
    </citation>
    <scope>NUCLEOTIDE SEQUENCE [LARGE SCALE GENOMIC DNA]</scope>
    <source>
        <strain evidence="1 2">JH146</strain>
    </source>
</reference>
<dbReference type="Pfam" id="PF06677">
    <property type="entry name" value="Auto_anti-p27"/>
    <property type="match status" value="1"/>
</dbReference>
<evidence type="ECO:0008006" key="3">
    <source>
        <dbReference type="Google" id="ProtNLM"/>
    </source>
</evidence>
<dbReference type="EMBL" id="CP009149">
    <property type="protein sequence ID" value="AIJ05860.1"/>
    <property type="molecule type" value="Genomic_DNA"/>
</dbReference>
<dbReference type="Proteomes" id="UP000028781">
    <property type="component" value="Chromosome"/>
</dbReference>
<name>A0A076LBS9_9EURY</name>
<evidence type="ECO:0000313" key="1">
    <source>
        <dbReference type="EMBL" id="AIJ05860.1"/>
    </source>
</evidence>
<accession>A0A076LBS9</accession>